<evidence type="ECO:0000313" key="3">
    <source>
        <dbReference type="Proteomes" id="UP000078356"/>
    </source>
</evidence>
<dbReference type="RefSeq" id="WP_017642481.1">
    <property type="nucleotide sequence ID" value="NZ_LWCR01000028.1"/>
</dbReference>
<dbReference type="EMBL" id="LWCR01000028">
    <property type="protein sequence ID" value="OAN27369.1"/>
    <property type="molecule type" value="Genomic_DNA"/>
</dbReference>
<reference evidence="2 3" key="1">
    <citation type="submission" date="2016-04" db="EMBL/GenBank/DDBJ databases">
        <title>Draft Genome Sequences of Staphylococcus capitis Strain H36, S. capitis Strain H65, S. cohnii Strain H62, S. hominis Strain H69, Mycobacterium iranicum Strain H39, Plantibacter sp. Strain H53, Pseudomonas oryzihabitans Strain H72, and Microbacterium sp. Strain H83, isolated from residential settings.</title>
        <authorList>
            <person name="Lymperopoulou D."/>
            <person name="Adams R.I."/>
            <person name="Lindow S."/>
            <person name="Coil D.A."/>
            <person name="Jospin G."/>
            <person name="Eisen J.A."/>
        </authorList>
    </citation>
    <scope>NUCLEOTIDE SEQUENCE [LARGE SCALE GENOMIC DNA]</scope>
    <source>
        <strain evidence="2 3">H72</strain>
    </source>
</reference>
<dbReference type="AlphaFoldDB" id="A0A178LDN7"/>
<dbReference type="OrthoDB" id="7027300at2"/>
<gene>
    <name evidence="2" type="ORF">A4V15_21845</name>
</gene>
<name>A0A178LDN7_9PSED</name>
<proteinExistence type="predicted"/>
<accession>A0A178LDN7</accession>
<evidence type="ECO:0000313" key="2">
    <source>
        <dbReference type="EMBL" id="OAN27369.1"/>
    </source>
</evidence>
<keyword evidence="1" id="KW-0472">Membrane</keyword>
<keyword evidence="1" id="KW-1133">Transmembrane helix</keyword>
<dbReference type="Proteomes" id="UP000078356">
    <property type="component" value="Unassembled WGS sequence"/>
</dbReference>
<sequence length="163" mass="18129">MASPLEKRLPIREEPGLQRWIWRCERLGWVLLAMFVALALAGLFASGGPWAKATRISDDGQLRVDYERFQRRGAAATLTLELAPGVNRVGLDERLVADWTVEALYPQPLRMTSSDGVLWLELAGGTGSNRVHLALRPDALGTVDWRILRPGQPPLELSAFVYP</sequence>
<comment type="caution">
    <text evidence="2">The sequence shown here is derived from an EMBL/GenBank/DDBJ whole genome shotgun (WGS) entry which is preliminary data.</text>
</comment>
<evidence type="ECO:0000256" key="1">
    <source>
        <dbReference type="SAM" id="Phobius"/>
    </source>
</evidence>
<feature type="transmembrane region" description="Helical" evidence="1">
    <location>
        <begin position="27"/>
        <end position="45"/>
    </location>
</feature>
<organism evidence="2 3">
    <name type="scientific">Pseudomonas oryzihabitans</name>
    <dbReference type="NCBI Taxonomy" id="47885"/>
    <lineage>
        <taxon>Bacteria</taxon>
        <taxon>Pseudomonadati</taxon>
        <taxon>Pseudomonadota</taxon>
        <taxon>Gammaproteobacteria</taxon>
        <taxon>Pseudomonadales</taxon>
        <taxon>Pseudomonadaceae</taxon>
        <taxon>Pseudomonas</taxon>
    </lineage>
</organism>
<keyword evidence="1" id="KW-0812">Transmembrane</keyword>
<protein>
    <submittedName>
        <fullName evidence="2">Uncharacterized protein</fullName>
    </submittedName>
</protein>